<dbReference type="PROSITE" id="PS51910">
    <property type="entry name" value="GH18_2"/>
    <property type="match status" value="1"/>
</dbReference>
<reference evidence="3" key="2">
    <citation type="submission" date="2017-10" db="EMBL/GenBank/DDBJ databases">
        <title>Ladona fulva Genome sequencing and assembly.</title>
        <authorList>
            <person name="Murali S."/>
            <person name="Richards S."/>
            <person name="Bandaranaike D."/>
            <person name="Bellair M."/>
            <person name="Blankenburg K."/>
            <person name="Chao H."/>
            <person name="Dinh H."/>
            <person name="Doddapaneni H."/>
            <person name="Dugan-Rocha S."/>
            <person name="Elkadiri S."/>
            <person name="Gnanaolivu R."/>
            <person name="Hernandez B."/>
            <person name="Skinner E."/>
            <person name="Javaid M."/>
            <person name="Lee S."/>
            <person name="Li M."/>
            <person name="Ming W."/>
            <person name="Munidasa M."/>
            <person name="Muniz J."/>
            <person name="Nguyen L."/>
            <person name="Hughes D."/>
            <person name="Osuji N."/>
            <person name="Pu L.-L."/>
            <person name="Puazo M."/>
            <person name="Qu C."/>
            <person name="Quiroz J."/>
            <person name="Raj R."/>
            <person name="Weissenberger G."/>
            <person name="Xin Y."/>
            <person name="Zou X."/>
            <person name="Han Y."/>
            <person name="Worley K."/>
            <person name="Muzny D."/>
            <person name="Gibbs R."/>
        </authorList>
    </citation>
    <scope>NUCLEOTIDE SEQUENCE</scope>
    <source>
        <strain evidence="3">Sampled in the wild</strain>
    </source>
</reference>
<feature type="compositionally biased region" description="Basic residues" evidence="1">
    <location>
        <begin position="1"/>
        <end position="10"/>
    </location>
</feature>
<name>A0A8K0KIC9_LADFU</name>
<dbReference type="PANTHER" id="PTHR11177:SF317">
    <property type="entry name" value="CHITINASE 12-RELATED"/>
    <property type="match status" value="1"/>
</dbReference>
<accession>A0A8K0KIC9</accession>
<evidence type="ECO:0000259" key="2">
    <source>
        <dbReference type="PROSITE" id="PS51910"/>
    </source>
</evidence>
<protein>
    <recommendedName>
        <fullName evidence="2">GH18 domain-containing protein</fullName>
    </recommendedName>
</protein>
<dbReference type="Pfam" id="PF00704">
    <property type="entry name" value="Glyco_hydro_18"/>
    <property type="match status" value="1"/>
</dbReference>
<dbReference type="GO" id="GO:0008061">
    <property type="term" value="F:chitin binding"/>
    <property type="evidence" value="ECO:0007669"/>
    <property type="project" value="TreeGrafter"/>
</dbReference>
<evidence type="ECO:0000256" key="1">
    <source>
        <dbReference type="SAM" id="MobiDB-lite"/>
    </source>
</evidence>
<gene>
    <name evidence="3" type="ORF">J437_LFUL013112</name>
</gene>
<dbReference type="InterPro" id="IPR017853">
    <property type="entry name" value="GH"/>
</dbReference>
<dbReference type="InterPro" id="IPR050314">
    <property type="entry name" value="Glycosyl_Hydrlase_18"/>
</dbReference>
<feature type="compositionally biased region" description="Polar residues" evidence="1">
    <location>
        <begin position="37"/>
        <end position="46"/>
    </location>
</feature>
<evidence type="ECO:0000313" key="3">
    <source>
        <dbReference type="EMBL" id="KAG8235562.1"/>
    </source>
</evidence>
<dbReference type="AlphaFoldDB" id="A0A8K0KIC9"/>
<dbReference type="PANTHER" id="PTHR11177">
    <property type="entry name" value="CHITINASE"/>
    <property type="match status" value="1"/>
</dbReference>
<organism evidence="3 4">
    <name type="scientific">Ladona fulva</name>
    <name type="common">Scarce chaser dragonfly</name>
    <name type="synonym">Libellula fulva</name>
    <dbReference type="NCBI Taxonomy" id="123851"/>
    <lineage>
        <taxon>Eukaryota</taxon>
        <taxon>Metazoa</taxon>
        <taxon>Ecdysozoa</taxon>
        <taxon>Arthropoda</taxon>
        <taxon>Hexapoda</taxon>
        <taxon>Insecta</taxon>
        <taxon>Pterygota</taxon>
        <taxon>Palaeoptera</taxon>
        <taxon>Odonata</taxon>
        <taxon>Epiprocta</taxon>
        <taxon>Anisoptera</taxon>
        <taxon>Libelluloidea</taxon>
        <taxon>Libellulidae</taxon>
        <taxon>Ladona</taxon>
    </lineage>
</organism>
<dbReference type="GO" id="GO:0005576">
    <property type="term" value="C:extracellular region"/>
    <property type="evidence" value="ECO:0007669"/>
    <property type="project" value="TreeGrafter"/>
</dbReference>
<dbReference type="SUPFAM" id="SSF51445">
    <property type="entry name" value="(Trans)glycosidases"/>
    <property type="match status" value="1"/>
</dbReference>
<dbReference type="GO" id="GO:0004568">
    <property type="term" value="F:chitinase activity"/>
    <property type="evidence" value="ECO:0007669"/>
    <property type="project" value="TreeGrafter"/>
</dbReference>
<comment type="caution">
    <text evidence="3">The sequence shown here is derived from an EMBL/GenBank/DDBJ whole genome shotgun (WGS) entry which is preliminary data.</text>
</comment>
<dbReference type="Gene3D" id="3.20.20.80">
    <property type="entry name" value="Glycosidases"/>
    <property type="match status" value="1"/>
</dbReference>
<sequence>MWNTRRRLRRPVNSASGGRNRDQEASASVNRFRVRNRLSSSPSRKTAASNAVASSSSSDPGYKIVCYYTNWSQYRPKVGKFLPEDIQPDLCTHVIFAFGWLKKGKLSSFESNDETKEGKTGLYERIMALRKANPKLKVLLAIGKWNTAYCRADPTC</sequence>
<dbReference type="GO" id="GO:0006032">
    <property type="term" value="P:chitin catabolic process"/>
    <property type="evidence" value="ECO:0007669"/>
    <property type="project" value="TreeGrafter"/>
</dbReference>
<dbReference type="InterPro" id="IPR001223">
    <property type="entry name" value="Glyco_hydro18_cat"/>
</dbReference>
<feature type="compositionally biased region" description="Low complexity" evidence="1">
    <location>
        <begin position="47"/>
        <end position="58"/>
    </location>
</feature>
<proteinExistence type="predicted"/>
<dbReference type="Proteomes" id="UP000792457">
    <property type="component" value="Unassembled WGS sequence"/>
</dbReference>
<feature type="domain" description="GH18" evidence="2">
    <location>
        <begin position="62"/>
        <end position="156"/>
    </location>
</feature>
<feature type="region of interest" description="Disordered" evidence="1">
    <location>
        <begin position="1"/>
        <end position="61"/>
    </location>
</feature>
<dbReference type="OrthoDB" id="76388at2759"/>
<reference evidence="3" key="1">
    <citation type="submission" date="2013-04" db="EMBL/GenBank/DDBJ databases">
        <authorList>
            <person name="Qu J."/>
            <person name="Murali S.C."/>
            <person name="Bandaranaike D."/>
            <person name="Bellair M."/>
            <person name="Blankenburg K."/>
            <person name="Chao H."/>
            <person name="Dinh H."/>
            <person name="Doddapaneni H."/>
            <person name="Downs B."/>
            <person name="Dugan-Rocha S."/>
            <person name="Elkadiri S."/>
            <person name="Gnanaolivu R.D."/>
            <person name="Hernandez B."/>
            <person name="Javaid M."/>
            <person name="Jayaseelan J.C."/>
            <person name="Lee S."/>
            <person name="Li M."/>
            <person name="Ming W."/>
            <person name="Munidasa M."/>
            <person name="Muniz J."/>
            <person name="Nguyen L."/>
            <person name="Ongeri F."/>
            <person name="Osuji N."/>
            <person name="Pu L.-L."/>
            <person name="Puazo M."/>
            <person name="Qu C."/>
            <person name="Quiroz J."/>
            <person name="Raj R."/>
            <person name="Weissenberger G."/>
            <person name="Xin Y."/>
            <person name="Zou X."/>
            <person name="Han Y."/>
            <person name="Richards S."/>
            <person name="Worley K."/>
            <person name="Muzny D."/>
            <person name="Gibbs R."/>
        </authorList>
    </citation>
    <scope>NUCLEOTIDE SEQUENCE</scope>
    <source>
        <strain evidence="3">Sampled in the wild</strain>
    </source>
</reference>
<dbReference type="EMBL" id="KZ308925">
    <property type="protein sequence ID" value="KAG8235562.1"/>
    <property type="molecule type" value="Genomic_DNA"/>
</dbReference>
<keyword evidence="4" id="KW-1185">Reference proteome</keyword>
<evidence type="ECO:0000313" key="4">
    <source>
        <dbReference type="Proteomes" id="UP000792457"/>
    </source>
</evidence>
<dbReference type="GO" id="GO:0005975">
    <property type="term" value="P:carbohydrate metabolic process"/>
    <property type="evidence" value="ECO:0007669"/>
    <property type="project" value="InterPro"/>
</dbReference>